<dbReference type="SUPFAM" id="SSF55961">
    <property type="entry name" value="Bet v1-like"/>
    <property type="match status" value="1"/>
</dbReference>
<dbReference type="OrthoDB" id="118413at2"/>
<dbReference type="KEGG" id="talb:FTW19_18115"/>
<dbReference type="Pfam" id="PF08327">
    <property type="entry name" value="AHSA1"/>
    <property type="match status" value="1"/>
</dbReference>
<evidence type="ECO:0000313" key="4">
    <source>
        <dbReference type="Proteomes" id="UP000321820"/>
    </source>
</evidence>
<evidence type="ECO:0000313" key="3">
    <source>
        <dbReference type="EMBL" id="QEE29731.1"/>
    </source>
</evidence>
<organism evidence="3 4">
    <name type="scientific">Terriglobus albidus</name>
    <dbReference type="NCBI Taxonomy" id="1592106"/>
    <lineage>
        <taxon>Bacteria</taxon>
        <taxon>Pseudomonadati</taxon>
        <taxon>Acidobacteriota</taxon>
        <taxon>Terriglobia</taxon>
        <taxon>Terriglobales</taxon>
        <taxon>Acidobacteriaceae</taxon>
        <taxon>Terriglobus</taxon>
    </lineage>
</organism>
<gene>
    <name evidence="3" type="ORF">FTW19_18115</name>
</gene>
<name>A0A5B9EH24_9BACT</name>
<feature type="domain" description="Activator of Hsp90 ATPase homologue 1/2-like C-terminal" evidence="2">
    <location>
        <begin position="30"/>
        <end position="162"/>
    </location>
</feature>
<reference evidence="3 4" key="1">
    <citation type="submission" date="2019-08" db="EMBL/GenBank/DDBJ databases">
        <title>Complete genome sequence of Terriglobus albidus strain ORNL.</title>
        <authorList>
            <person name="Podar M."/>
        </authorList>
    </citation>
    <scope>NUCLEOTIDE SEQUENCE [LARGE SCALE GENOMIC DNA]</scope>
    <source>
        <strain evidence="3 4">ORNL</strain>
    </source>
</reference>
<accession>A0A5B9EH24</accession>
<evidence type="ECO:0000256" key="1">
    <source>
        <dbReference type="ARBA" id="ARBA00006817"/>
    </source>
</evidence>
<dbReference type="AlphaFoldDB" id="A0A5B9EH24"/>
<dbReference type="RefSeq" id="WP_147649001.1">
    <property type="nucleotide sequence ID" value="NZ_CP042806.1"/>
</dbReference>
<dbReference type="InterPro" id="IPR013538">
    <property type="entry name" value="ASHA1/2-like_C"/>
</dbReference>
<sequence>MTITKAITKGKSTVDVLGETGIVVTRTFAASRAMVFDTLTKPELLQRWLLGPEGWTMPACEVDLRVGGRIRFYWKSSDGKELQLSGVFMAIDAPKGFSANQRFDLGFIGPEEKLTYILEAQGDETLMRAEIVYPTREIRDGSLQGGMTDGMETSYARMDEVLKSR</sequence>
<protein>
    <submittedName>
        <fullName evidence="3">ATPase</fullName>
    </submittedName>
</protein>
<proteinExistence type="inferred from homology"/>
<evidence type="ECO:0000259" key="2">
    <source>
        <dbReference type="Pfam" id="PF08327"/>
    </source>
</evidence>
<dbReference type="Proteomes" id="UP000321820">
    <property type="component" value="Chromosome"/>
</dbReference>
<dbReference type="InterPro" id="IPR023393">
    <property type="entry name" value="START-like_dom_sf"/>
</dbReference>
<dbReference type="Gene3D" id="3.30.530.20">
    <property type="match status" value="1"/>
</dbReference>
<keyword evidence="4" id="KW-1185">Reference proteome</keyword>
<dbReference type="EMBL" id="CP042806">
    <property type="protein sequence ID" value="QEE29731.1"/>
    <property type="molecule type" value="Genomic_DNA"/>
</dbReference>
<comment type="similarity">
    <text evidence="1">Belongs to the AHA1 family.</text>
</comment>